<dbReference type="Proteomes" id="UP000002774">
    <property type="component" value="Chromosome"/>
</dbReference>
<dbReference type="AlphaFoldDB" id="H1Y1G6"/>
<protein>
    <submittedName>
        <fullName evidence="1">Uncharacterized protein</fullName>
    </submittedName>
</protein>
<keyword evidence="2" id="KW-1185">Reference proteome</keyword>
<organism evidence="1 2">
    <name type="scientific">Mucilaginibacter paludis DSM 18603</name>
    <dbReference type="NCBI Taxonomy" id="714943"/>
    <lineage>
        <taxon>Bacteria</taxon>
        <taxon>Pseudomonadati</taxon>
        <taxon>Bacteroidota</taxon>
        <taxon>Sphingobacteriia</taxon>
        <taxon>Sphingobacteriales</taxon>
        <taxon>Sphingobacteriaceae</taxon>
        <taxon>Mucilaginibacter</taxon>
    </lineage>
</organism>
<reference evidence="1" key="1">
    <citation type="submission" date="2011-09" db="EMBL/GenBank/DDBJ databases">
        <title>The permanent draft genome of Mucilaginibacter paludis DSM 18603.</title>
        <authorList>
            <consortium name="US DOE Joint Genome Institute (JGI-PGF)"/>
            <person name="Lucas S."/>
            <person name="Han J."/>
            <person name="Lapidus A."/>
            <person name="Bruce D."/>
            <person name="Goodwin L."/>
            <person name="Pitluck S."/>
            <person name="Peters L."/>
            <person name="Kyrpides N."/>
            <person name="Mavromatis K."/>
            <person name="Ivanova N."/>
            <person name="Mikhailova N."/>
            <person name="Held B."/>
            <person name="Detter J.C."/>
            <person name="Tapia R."/>
            <person name="Han C."/>
            <person name="Land M."/>
            <person name="Hauser L."/>
            <person name="Markowitz V."/>
            <person name="Cheng J.-F."/>
            <person name="Hugenholtz P."/>
            <person name="Woyke T."/>
            <person name="Wu D."/>
            <person name="Tindall B."/>
            <person name="Brambilla E."/>
            <person name="Klenk H.-P."/>
            <person name="Eisen J.A."/>
        </authorList>
    </citation>
    <scope>NUCLEOTIDE SEQUENCE [LARGE SCALE GENOMIC DNA]</scope>
    <source>
        <strain evidence="1">DSM 18603</strain>
    </source>
</reference>
<dbReference type="RefSeq" id="WP_008512851.1">
    <property type="nucleotide sequence ID" value="NZ_CM001403.1"/>
</dbReference>
<evidence type="ECO:0000313" key="1">
    <source>
        <dbReference type="EMBL" id="EHQ30840.1"/>
    </source>
</evidence>
<dbReference type="HOGENOM" id="CLU_129833_1_1_10"/>
<sequence>MKFKLIIPLVFIFSYTAILGENIVQRLDRSVFYAALKSENVEEIDHELEVLKLAHSPEKEAFEGALLMKKAGLVKIPAEKLKFFKSGRIKLETELAKDSTIAEYRFLRLVIQEKAPKIVKYRKQLVSDKLYIIKTFKTLSPAVQQAIRDYCKFSKVLQPADL</sequence>
<evidence type="ECO:0000313" key="2">
    <source>
        <dbReference type="Proteomes" id="UP000002774"/>
    </source>
</evidence>
<dbReference type="EMBL" id="CM001403">
    <property type="protein sequence ID" value="EHQ30840.1"/>
    <property type="molecule type" value="Genomic_DNA"/>
</dbReference>
<dbReference type="eggNOG" id="ENOG5032YW7">
    <property type="taxonomic scope" value="Bacteria"/>
</dbReference>
<accession>H1Y1G6</accession>
<gene>
    <name evidence="1" type="ORF">Mucpa_6791</name>
</gene>
<name>H1Y1G6_9SPHI</name>
<dbReference type="STRING" id="714943.Mucpa_6791"/>
<dbReference type="OrthoDB" id="663842at2"/>
<proteinExistence type="predicted"/>